<comment type="catalytic activity">
    <reaction evidence="1">
        <text>uridine(34) in tRNA + AH2 + O2 = 5-hydroxyuridine(34) in tRNA + A + H2O</text>
        <dbReference type="Rhea" id="RHEA:64224"/>
        <dbReference type="Rhea" id="RHEA-COMP:11727"/>
        <dbReference type="Rhea" id="RHEA-COMP:13381"/>
        <dbReference type="ChEBI" id="CHEBI:13193"/>
        <dbReference type="ChEBI" id="CHEBI:15377"/>
        <dbReference type="ChEBI" id="CHEBI:15379"/>
        <dbReference type="ChEBI" id="CHEBI:17499"/>
        <dbReference type="ChEBI" id="CHEBI:65315"/>
        <dbReference type="ChEBI" id="CHEBI:136877"/>
    </reaction>
</comment>
<evidence type="ECO:0000259" key="2">
    <source>
        <dbReference type="PROSITE" id="PS50206"/>
    </source>
</evidence>
<dbReference type="Gene3D" id="3.40.250.10">
    <property type="entry name" value="Rhodanese-like domain"/>
    <property type="match status" value="1"/>
</dbReference>
<dbReference type="PANTHER" id="PTHR43268">
    <property type="entry name" value="THIOSULFATE SULFURTRANSFERASE/RHODANESE-LIKE DOMAIN-CONTAINING PROTEIN 2"/>
    <property type="match status" value="1"/>
</dbReference>
<dbReference type="PROSITE" id="PS50206">
    <property type="entry name" value="RHODANESE_3"/>
    <property type="match status" value="1"/>
</dbReference>
<dbReference type="GO" id="GO:0016705">
    <property type="term" value="F:oxidoreductase activity, acting on paired donors, with incorporation or reduction of molecular oxygen"/>
    <property type="evidence" value="ECO:0007669"/>
    <property type="project" value="UniProtKB-UniRule"/>
</dbReference>
<comment type="function">
    <text evidence="1">Catalyzes oxygen-dependent 5-hydroxyuridine (ho5U) modification at position 34 in tRNAs.</text>
</comment>
<dbReference type="InterPro" id="IPR020936">
    <property type="entry name" value="TrhO"/>
</dbReference>
<dbReference type="InterPro" id="IPR001763">
    <property type="entry name" value="Rhodanese-like_dom"/>
</dbReference>
<keyword evidence="1" id="KW-0819">tRNA processing</keyword>
<dbReference type="HAMAP" id="MF_00469">
    <property type="entry name" value="TrhO"/>
    <property type="match status" value="1"/>
</dbReference>
<reference evidence="3 4" key="1">
    <citation type="submission" date="2020-08" db="EMBL/GenBank/DDBJ databases">
        <title>Genomic Encyclopedia of Type Strains, Phase IV (KMG-IV): sequencing the most valuable type-strain genomes for metagenomic binning, comparative biology and taxonomic classification.</title>
        <authorList>
            <person name="Goeker M."/>
        </authorList>
    </citation>
    <scope>NUCLEOTIDE SEQUENCE [LARGE SCALE GENOMIC DNA]</scope>
    <source>
        <strain evidence="3 4">DSM 103725</strain>
    </source>
</reference>
<dbReference type="InterPro" id="IPR040503">
    <property type="entry name" value="TRHO_N"/>
</dbReference>
<dbReference type="PANTHER" id="PTHR43268:SF3">
    <property type="entry name" value="RHODANESE-LIKE DOMAIN-CONTAINING PROTEIN 7-RELATED"/>
    <property type="match status" value="1"/>
</dbReference>
<dbReference type="InterPro" id="IPR036873">
    <property type="entry name" value="Rhodanese-like_dom_sf"/>
</dbReference>
<dbReference type="Pfam" id="PF17773">
    <property type="entry name" value="UPF0176_N"/>
    <property type="match status" value="1"/>
</dbReference>
<dbReference type="RefSeq" id="WP_184675667.1">
    <property type="nucleotide sequence ID" value="NZ_JACHGY010000001.1"/>
</dbReference>
<proteinExistence type="inferred from homology"/>
<dbReference type="Pfam" id="PF00581">
    <property type="entry name" value="Rhodanese"/>
    <property type="match status" value="1"/>
</dbReference>
<name>A0A7X0H644_9BACT</name>
<keyword evidence="4" id="KW-1185">Reference proteome</keyword>
<dbReference type="EC" id="1.14.-.-" evidence="1"/>
<dbReference type="EMBL" id="JACHGY010000001">
    <property type="protein sequence ID" value="MBB6428484.1"/>
    <property type="molecule type" value="Genomic_DNA"/>
</dbReference>
<organism evidence="3 4">
    <name type="scientific">Algisphaera agarilytica</name>
    <dbReference type="NCBI Taxonomy" id="1385975"/>
    <lineage>
        <taxon>Bacteria</taxon>
        <taxon>Pseudomonadati</taxon>
        <taxon>Planctomycetota</taxon>
        <taxon>Phycisphaerae</taxon>
        <taxon>Phycisphaerales</taxon>
        <taxon>Phycisphaeraceae</taxon>
        <taxon>Algisphaera</taxon>
    </lineage>
</organism>
<dbReference type="Gene3D" id="3.30.70.100">
    <property type="match status" value="1"/>
</dbReference>
<accession>A0A7X0H644</accession>
<dbReference type="NCBIfam" id="NF001136">
    <property type="entry name" value="PRK00142.1-4"/>
    <property type="match status" value="1"/>
</dbReference>
<comment type="similarity">
    <text evidence="1">Belongs to the TrhO family.</text>
</comment>
<keyword evidence="1" id="KW-0560">Oxidoreductase</keyword>
<dbReference type="CDD" id="cd01518">
    <property type="entry name" value="RHOD_YceA"/>
    <property type="match status" value="1"/>
</dbReference>
<sequence>MSAPFAVAALYRFVRLPDPASMQPAMQDRLRDAGLCGTLLLAEEGINGTIAGPPEALRGFVEALKTDPQYGGRFADLDVKWSTAEDKPFRKARVRLKKEIVTMGVPEVNPGDPENVGRYVDPDEWNRLLDDPEVVLIDTRNDYEFEIGTFESAAGPAVNPNTHTFREFPAFVAEQLDPGKHKKVAMFCTGGIRCEKSTALLKSQGFEDVVHLRGGILKYLETVPEPESKFNGACFVFDRRVAVTHGLEETDHELCYACGWPTTPADRAHPDYTPGIACPRCVGQHTPEQIARFTMRQSQIAAG</sequence>
<evidence type="ECO:0000256" key="1">
    <source>
        <dbReference type="HAMAP-Rule" id="MF_00469"/>
    </source>
</evidence>
<dbReference type="AlphaFoldDB" id="A0A7X0H644"/>
<dbReference type="SUPFAM" id="SSF52821">
    <property type="entry name" value="Rhodanese/Cell cycle control phosphatase"/>
    <property type="match status" value="1"/>
</dbReference>
<dbReference type="GO" id="GO:0006400">
    <property type="term" value="P:tRNA modification"/>
    <property type="evidence" value="ECO:0007669"/>
    <property type="project" value="UniProtKB-UniRule"/>
</dbReference>
<comment type="caution">
    <text evidence="3">The sequence shown here is derived from an EMBL/GenBank/DDBJ whole genome shotgun (WGS) entry which is preliminary data.</text>
</comment>
<gene>
    <name evidence="1" type="primary">trhO</name>
    <name evidence="3" type="ORF">HNQ40_000290</name>
</gene>
<evidence type="ECO:0000313" key="4">
    <source>
        <dbReference type="Proteomes" id="UP000541810"/>
    </source>
</evidence>
<dbReference type="SMART" id="SM00450">
    <property type="entry name" value="RHOD"/>
    <property type="match status" value="1"/>
</dbReference>
<protein>
    <recommendedName>
        <fullName evidence="1">tRNA uridine(34) hydroxylase</fullName>
        <ecNumber evidence="1">1.14.-.-</ecNumber>
    </recommendedName>
    <alternativeName>
        <fullName evidence="1">tRNA hydroxylation protein O</fullName>
    </alternativeName>
</protein>
<evidence type="ECO:0000313" key="3">
    <source>
        <dbReference type="EMBL" id="MBB6428484.1"/>
    </source>
</evidence>
<feature type="domain" description="Rhodanese" evidence="2">
    <location>
        <begin position="130"/>
        <end position="228"/>
    </location>
</feature>
<dbReference type="Proteomes" id="UP000541810">
    <property type="component" value="Unassembled WGS sequence"/>
</dbReference>